<evidence type="ECO:0000313" key="1">
    <source>
        <dbReference type="EMBL" id="CAG8855526.1"/>
    </source>
</evidence>
<comment type="caution">
    <text evidence="1">The sequence shown here is derived from an EMBL/GenBank/DDBJ whole genome shotgun (WGS) entry which is preliminary data.</text>
</comment>
<sequence length="72" mass="8288">NVINNPDLCYENVVCFKRLLDTLYYNGPVVVMTDCTKLKARLQYPSSLGCIVGSTLNHNHCKIETYDDIYKR</sequence>
<accession>A0ABN7XJR0</accession>
<organism evidence="1 2">
    <name type="scientific">Gigaspora margarita</name>
    <dbReference type="NCBI Taxonomy" id="4874"/>
    <lineage>
        <taxon>Eukaryota</taxon>
        <taxon>Fungi</taxon>
        <taxon>Fungi incertae sedis</taxon>
        <taxon>Mucoromycota</taxon>
        <taxon>Glomeromycotina</taxon>
        <taxon>Glomeromycetes</taxon>
        <taxon>Diversisporales</taxon>
        <taxon>Gigasporaceae</taxon>
        <taxon>Gigaspora</taxon>
    </lineage>
</organism>
<feature type="non-terminal residue" evidence="1">
    <location>
        <position position="1"/>
    </location>
</feature>
<protein>
    <submittedName>
        <fullName evidence="1">42995_t:CDS:1</fullName>
    </submittedName>
</protein>
<feature type="non-terminal residue" evidence="1">
    <location>
        <position position="72"/>
    </location>
</feature>
<keyword evidence="2" id="KW-1185">Reference proteome</keyword>
<name>A0ABN7XJR0_GIGMA</name>
<reference evidence="1 2" key="1">
    <citation type="submission" date="2021-06" db="EMBL/GenBank/DDBJ databases">
        <authorList>
            <person name="Kallberg Y."/>
            <person name="Tangrot J."/>
            <person name="Rosling A."/>
        </authorList>
    </citation>
    <scope>NUCLEOTIDE SEQUENCE [LARGE SCALE GENOMIC DNA]</scope>
    <source>
        <strain evidence="1 2">120-4 pot B 10/14</strain>
    </source>
</reference>
<dbReference type="EMBL" id="CAJVQB010150302">
    <property type="protein sequence ID" value="CAG8855526.1"/>
    <property type="molecule type" value="Genomic_DNA"/>
</dbReference>
<dbReference type="Proteomes" id="UP000789901">
    <property type="component" value="Unassembled WGS sequence"/>
</dbReference>
<proteinExistence type="predicted"/>
<gene>
    <name evidence="1" type="ORF">GMARGA_LOCUS44347</name>
</gene>
<evidence type="ECO:0000313" key="2">
    <source>
        <dbReference type="Proteomes" id="UP000789901"/>
    </source>
</evidence>